<dbReference type="Proteomes" id="UP000252415">
    <property type="component" value="Unassembled WGS sequence"/>
</dbReference>
<evidence type="ECO:0000259" key="8">
    <source>
        <dbReference type="PROSITE" id="PS50850"/>
    </source>
</evidence>
<keyword evidence="5 7" id="KW-1133">Transmembrane helix</keyword>
<evidence type="ECO:0000256" key="3">
    <source>
        <dbReference type="ARBA" id="ARBA00022475"/>
    </source>
</evidence>
<dbReference type="GO" id="GO:0005886">
    <property type="term" value="C:plasma membrane"/>
    <property type="evidence" value="ECO:0007669"/>
    <property type="project" value="UniProtKB-SubCell"/>
</dbReference>
<dbReference type="PANTHER" id="PTHR42718">
    <property type="entry name" value="MAJOR FACILITATOR SUPERFAMILY MULTIDRUG TRANSPORTER MFSC"/>
    <property type="match status" value="1"/>
</dbReference>
<dbReference type="Pfam" id="PF07690">
    <property type="entry name" value="MFS_1"/>
    <property type="match status" value="1"/>
</dbReference>
<feature type="transmembrane region" description="Helical" evidence="7">
    <location>
        <begin position="379"/>
        <end position="404"/>
    </location>
</feature>
<feature type="transmembrane region" description="Helical" evidence="7">
    <location>
        <begin position="165"/>
        <end position="185"/>
    </location>
</feature>
<feature type="transmembrane region" description="Helical" evidence="7">
    <location>
        <begin position="79"/>
        <end position="103"/>
    </location>
</feature>
<evidence type="ECO:0000256" key="4">
    <source>
        <dbReference type="ARBA" id="ARBA00022692"/>
    </source>
</evidence>
<dbReference type="EMBL" id="QPJD01000010">
    <property type="protein sequence ID" value="RCW45427.1"/>
    <property type="molecule type" value="Genomic_DNA"/>
</dbReference>
<dbReference type="RefSeq" id="WP_114381279.1">
    <property type="nucleotide sequence ID" value="NZ_QPJD01000010.1"/>
</dbReference>
<keyword evidence="2" id="KW-0813">Transport</keyword>
<evidence type="ECO:0000256" key="1">
    <source>
        <dbReference type="ARBA" id="ARBA00004651"/>
    </source>
</evidence>
<evidence type="ECO:0000313" key="9">
    <source>
        <dbReference type="EMBL" id="RCW45427.1"/>
    </source>
</evidence>
<dbReference type="Gene3D" id="1.20.1250.20">
    <property type="entry name" value="MFS general substrate transporter like domains"/>
    <property type="match status" value="2"/>
</dbReference>
<gene>
    <name evidence="9" type="ORF">DFP97_11015</name>
</gene>
<keyword evidence="3" id="KW-1003">Cell membrane</keyword>
<evidence type="ECO:0000256" key="7">
    <source>
        <dbReference type="SAM" id="Phobius"/>
    </source>
</evidence>
<feature type="transmembrane region" description="Helical" evidence="7">
    <location>
        <begin position="319"/>
        <end position="340"/>
    </location>
</feature>
<feature type="transmembrane region" description="Helical" evidence="7">
    <location>
        <begin position="346"/>
        <end position="367"/>
    </location>
</feature>
<comment type="subcellular location">
    <subcellularLocation>
        <location evidence="1">Cell membrane</location>
        <topology evidence="1">Multi-pass membrane protein</topology>
    </subcellularLocation>
</comment>
<accession>A0A368VVZ6</accession>
<dbReference type="InterPro" id="IPR020846">
    <property type="entry name" value="MFS_dom"/>
</dbReference>
<keyword evidence="4 7" id="KW-0812">Transmembrane</keyword>
<evidence type="ECO:0000256" key="2">
    <source>
        <dbReference type="ARBA" id="ARBA00022448"/>
    </source>
</evidence>
<dbReference type="OrthoDB" id="2403626at2"/>
<feature type="transmembrane region" description="Helical" evidence="7">
    <location>
        <begin position="12"/>
        <end position="34"/>
    </location>
</feature>
<feature type="transmembrane region" description="Helical" evidence="7">
    <location>
        <begin position="46"/>
        <end position="67"/>
    </location>
</feature>
<dbReference type="PANTHER" id="PTHR42718:SF46">
    <property type="entry name" value="BLR6921 PROTEIN"/>
    <property type="match status" value="1"/>
</dbReference>
<keyword evidence="10" id="KW-1185">Reference proteome</keyword>
<reference evidence="9 10" key="1">
    <citation type="submission" date="2018-07" db="EMBL/GenBank/DDBJ databases">
        <title>Genomic Encyclopedia of Type Strains, Phase III (KMG-III): the genomes of soil and plant-associated and newly described type strains.</title>
        <authorList>
            <person name="Whitman W."/>
        </authorList>
    </citation>
    <scope>NUCLEOTIDE SEQUENCE [LARGE SCALE GENOMIC DNA]</scope>
    <source>
        <strain evidence="9 10">CECT 7506</strain>
    </source>
</reference>
<dbReference type="GO" id="GO:0022857">
    <property type="term" value="F:transmembrane transporter activity"/>
    <property type="evidence" value="ECO:0007669"/>
    <property type="project" value="InterPro"/>
</dbReference>
<name>A0A368VVZ6_9BACL</name>
<organism evidence="9 10">
    <name type="scientific">Paenibacillus prosopidis</name>
    <dbReference type="NCBI Taxonomy" id="630520"/>
    <lineage>
        <taxon>Bacteria</taxon>
        <taxon>Bacillati</taxon>
        <taxon>Bacillota</taxon>
        <taxon>Bacilli</taxon>
        <taxon>Bacillales</taxon>
        <taxon>Paenibacillaceae</taxon>
        <taxon>Paenibacillus</taxon>
    </lineage>
</organism>
<proteinExistence type="predicted"/>
<keyword evidence="6 7" id="KW-0472">Membrane</keyword>
<dbReference type="InterPro" id="IPR036259">
    <property type="entry name" value="MFS_trans_sf"/>
</dbReference>
<feature type="transmembrane region" description="Helical" evidence="7">
    <location>
        <begin position="137"/>
        <end position="159"/>
    </location>
</feature>
<evidence type="ECO:0000313" key="10">
    <source>
        <dbReference type="Proteomes" id="UP000252415"/>
    </source>
</evidence>
<feature type="transmembrane region" description="Helical" evidence="7">
    <location>
        <begin position="220"/>
        <end position="238"/>
    </location>
</feature>
<dbReference type="AlphaFoldDB" id="A0A368VVZ6"/>
<dbReference type="SUPFAM" id="SSF103473">
    <property type="entry name" value="MFS general substrate transporter"/>
    <property type="match status" value="2"/>
</dbReference>
<feature type="transmembrane region" description="Helical" evidence="7">
    <location>
        <begin position="258"/>
        <end position="281"/>
    </location>
</feature>
<feature type="transmembrane region" description="Helical" evidence="7">
    <location>
        <begin position="424"/>
        <end position="445"/>
    </location>
</feature>
<sequence>METEFKQQTGEKLIRILMFTLTLSVMSAFMFNLVLPQISEEFDLTIAQVSWVSSAYVLIYAIGSVTYGKLADSFKLKNLITFGLIFFAFGSLIGLASQAFWMVLAGRCLQAVGAAVIPATAMLIPIRYFAPERRGSAIGTATVGLALGNALGPVISAFIISFAHWRWLFCVPLLLLLTLPFYRKYLGDEQSNPGKKFDWLGGGLLAATVAMLLLGVTNGTWLFIIGGILVLGLFIMRIRSIEDPFIQPKLFKNKRYTVSLSIVFLISGIGFSLAFLSPLLLARVHQLPPSWIGFAMVPAAIASAILGRKGGKLADLKGNSYLFFLASGSLLICFVLLSTFTGISPVFIAVFLIFGNVGQSFMLIAMSNSISRTLPKEQVGVGMGIFSMLNFIAAAMSTGVYSRVVDLGSDIHWNPAYFYPSCFTYSNIYFVLAALHVGILLFYYIQFGSAKKTSVQMES</sequence>
<dbReference type="PROSITE" id="PS50850">
    <property type="entry name" value="MFS"/>
    <property type="match status" value="1"/>
</dbReference>
<feature type="domain" description="Major facilitator superfamily (MFS) profile" evidence="8">
    <location>
        <begin position="13"/>
        <end position="451"/>
    </location>
</feature>
<dbReference type="CDD" id="cd17321">
    <property type="entry name" value="MFS_MMR_MDR_like"/>
    <property type="match status" value="1"/>
</dbReference>
<feature type="transmembrane region" description="Helical" evidence="7">
    <location>
        <begin position="109"/>
        <end position="130"/>
    </location>
</feature>
<dbReference type="PRINTS" id="PR01036">
    <property type="entry name" value="TCRTETB"/>
</dbReference>
<evidence type="ECO:0000256" key="6">
    <source>
        <dbReference type="ARBA" id="ARBA00023136"/>
    </source>
</evidence>
<feature type="transmembrane region" description="Helical" evidence="7">
    <location>
        <begin position="197"/>
        <end position="214"/>
    </location>
</feature>
<evidence type="ECO:0000256" key="5">
    <source>
        <dbReference type="ARBA" id="ARBA00022989"/>
    </source>
</evidence>
<comment type="caution">
    <text evidence="9">The sequence shown here is derived from an EMBL/GenBank/DDBJ whole genome shotgun (WGS) entry which is preliminary data.</text>
</comment>
<dbReference type="InterPro" id="IPR011701">
    <property type="entry name" value="MFS"/>
</dbReference>
<protein>
    <submittedName>
        <fullName evidence="9">DHA2 family metal-tetracycline-proton antiporter-like MFS transporter</fullName>
    </submittedName>
</protein>
<feature type="transmembrane region" description="Helical" evidence="7">
    <location>
        <begin position="287"/>
        <end position="307"/>
    </location>
</feature>